<name>A0ABT2EZE7_9STAP</name>
<accession>A0ABT2EZE7</accession>
<proteinExistence type="predicted"/>
<protein>
    <submittedName>
        <fullName evidence="1">Epipeptide YydF family RiPP</fullName>
    </submittedName>
</protein>
<evidence type="ECO:0000313" key="1">
    <source>
        <dbReference type="EMBL" id="MCS4485589.1"/>
    </source>
</evidence>
<keyword evidence="2" id="KW-1185">Reference proteome</keyword>
<dbReference type="EMBL" id="JANUXY010000001">
    <property type="protein sequence ID" value="MCS4485589.1"/>
    <property type="molecule type" value="Genomic_DNA"/>
</dbReference>
<dbReference type="RefSeq" id="WP_259198111.1">
    <property type="nucleotide sequence ID" value="NZ_JANUXY010000001.1"/>
</dbReference>
<dbReference type="Proteomes" id="UP001205609">
    <property type="component" value="Unassembled WGS sequence"/>
</dbReference>
<comment type="caution">
    <text evidence="1">The sequence shown here is derived from an EMBL/GenBank/DDBJ whole genome shotgun (WGS) entry which is preliminary data.</text>
</comment>
<organism evidence="1 2">
    <name type="scientific">Staphylococcus americanisciuri</name>
    <dbReference type="NCBI Taxonomy" id="2973940"/>
    <lineage>
        <taxon>Bacteria</taxon>
        <taxon>Bacillati</taxon>
        <taxon>Bacillota</taxon>
        <taxon>Bacilli</taxon>
        <taxon>Bacillales</taxon>
        <taxon>Staphylococcaceae</taxon>
        <taxon>Staphylococcus</taxon>
    </lineage>
</organism>
<evidence type="ECO:0000313" key="2">
    <source>
        <dbReference type="Proteomes" id="UP001205609"/>
    </source>
</evidence>
<dbReference type="NCBIfam" id="TIGR04077">
    <property type="entry name" value="expor_sig_YdyF"/>
    <property type="match status" value="1"/>
</dbReference>
<sequence length="54" mass="6330">MNTNISKQQKEKHDTMKNLEIKNLVKDSEKLAKVNDLWYFVKSKANRWVVGSGH</sequence>
<reference evidence="1 2" key="1">
    <citation type="journal article" date="2023" name="Int. J. Syst. Evol. Microbiol.">
        <title>Streptococcus sciuri sp. nov., Staphylococcus marylandisciuri sp. nov. and Staphylococcus americanisciuri sp. nov., isolated from faeces of eastern grey squirrel (Sciurus carolinensis).</title>
        <authorList>
            <person name="Volokhov D.V."/>
            <person name="Zagorodnyaya T.A."/>
            <person name="Furtak V.A."/>
            <person name="Nattanmai G."/>
            <person name="Randall L."/>
            <person name="Jose S."/>
            <person name="Gao Y."/>
            <person name="Eisenberg T."/>
            <person name="Delmonte P."/>
            <person name="Blom J."/>
            <person name="Mitchell K.K."/>
        </authorList>
    </citation>
    <scope>NUCLEOTIDE SEQUENCE [LARGE SCALE GENOMIC DNA]</scope>
    <source>
        <strain evidence="1 2">GRT3</strain>
    </source>
</reference>
<dbReference type="InterPro" id="IPR023898">
    <property type="entry name" value="YydF-like"/>
</dbReference>
<gene>
    <name evidence="1" type="ORF">NXS11_01630</name>
</gene>